<proteinExistence type="predicted"/>
<dbReference type="Proteomes" id="UP000799118">
    <property type="component" value="Unassembled WGS sequence"/>
</dbReference>
<reference evidence="2" key="1">
    <citation type="journal article" date="2019" name="Environ. Microbiol.">
        <title>Fungal ecological strategies reflected in gene transcription - a case study of two litter decomposers.</title>
        <authorList>
            <person name="Barbi F."/>
            <person name="Kohler A."/>
            <person name="Barry K."/>
            <person name="Baskaran P."/>
            <person name="Daum C."/>
            <person name="Fauchery L."/>
            <person name="Ihrmark K."/>
            <person name="Kuo A."/>
            <person name="LaButti K."/>
            <person name="Lipzen A."/>
            <person name="Morin E."/>
            <person name="Grigoriev I.V."/>
            <person name="Henrissat B."/>
            <person name="Lindahl B."/>
            <person name="Martin F."/>
        </authorList>
    </citation>
    <scope>NUCLEOTIDE SEQUENCE</scope>
    <source>
        <strain evidence="2">JB14</strain>
    </source>
</reference>
<dbReference type="Pfam" id="PF14388">
    <property type="entry name" value="DUF4419"/>
    <property type="match status" value="1"/>
</dbReference>
<dbReference type="AlphaFoldDB" id="A0A6A4GQL2"/>
<protein>
    <recommendedName>
        <fullName evidence="4">DUF4419 domain-containing protein</fullName>
    </recommendedName>
</protein>
<dbReference type="OrthoDB" id="9978173at2759"/>
<sequence length="396" mass="44827">MHFNASGSQKLSEELLQSSLDHALSDGVVVHQTNGLVHTLLKAYSAHHAVSIRPDDVWIAILTQFSFFVNANAEELRDKFVAHEGQKHLEVRAVGTRYTVDFGSMAQQMTGLIRKNVKDPAICNWIRPNFTTTTDNDITVSSVVMMATMKKYFTFGFTLSCGIPQVTLEGTSDDWKLILARIEELKNYGSQTTAWLNLLRPVISRFVSAFEAPDHPDNLAFWSTVASEDHEGSGMDYLGGWMNAFCVFDVDGKWLGREPGQELKNLAPNPIFKLRRTDQGYVKEQVGDRNLALDGVSYHRVSLKKIPISVAEVDVELDDNGLKFDTKMVAGLVGYQVGDTQDLQGALLKPLPGWWMFIKRSQEDLDNEIKSRREEQQRQRDEMMARLDRLRKEQQK</sequence>
<dbReference type="Gene3D" id="1.20.120.1060">
    <property type="match status" value="1"/>
</dbReference>
<feature type="region of interest" description="Disordered" evidence="1">
    <location>
        <begin position="368"/>
        <end position="396"/>
    </location>
</feature>
<dbReference type="PANTHER" id="PTHR31252">
    <property type="entry name" value="DUF4419 DOMAIN-CONTAINING PROTEIN"/>
    <property type="match status" value="1"/>
</dbReference>
<dbReference type="PANTHER" id="PTHR31252:SF11">
    <property type="entry name" value="DUF4419 DOMAIN-CONTAINING PROTEIN"/>
    <property type="match status" value="1"/>
</dbReference>
<evidence type="ECO:0000256" key="1">
    <source>
        <dbReference type="SAM" id="MobiDB-lite"/>
    </source>
</evidence>
<evidence type="ECO:0008006" key="4">
    <source>
        <dbReference type="Google" id="ProtNLM"/>
    </source>
</evidence>
<accession>A0A6A4GQL2</accession>
<keyword evidence="3" id="KW-1185">Reference proteome</keyword>
<evidence type="ECO:0000313" key="3">
    <source>
        <dbReference type="Proteomes" id="UP000799118"/>
    </source>
</evidence>
<organism evidence="2 3">
    <name type="scientific">Gymnopus androsaceus JB14</name>
    <dbReference type="NCBI Taxonomy" id="1447944"/>
    <lineage>
        <taxon>Eukaryota</taxon>
        <taxon>Fungi</taxon>
        <taxon>Dikarya</taxon>
        <taxon>Basidiomycota</taxon>
        <taxon>Agaricomycotina</taxon>
        <taxon>Agaricomycetes</taxon>
        <taxon>Agaricomycetidae</taxon>
        <taxon>Agaricales</taxon>
        <taxon>Marasmiineae</taxon>
        <taxon>Omphalotaceae</taxon>
        <taxon>Gymnopus</taxon>
    </lineage>
</organism>
<dbReference type="EMBL" id="ML769771">
    <property type="protein sequence ID" value="KAE9387938.1"/>
    <property type="molecule type" value="Genomic_DNA"/>
</dbReference>
<gene>
    <name evidence="2" type="ORF">BT96DRAFT_836942</name>
</gene>
<evidence type="ECO:0000313" key="2">
    <source>
        <dbReference type="EMBL" id="KAE9387938.1"/>
    </source>
</evidence>
<dbReference type="InterPro" id="IPR025533">
    <property type="entry name" value="DUF4419"/>
</dbReference>
<name>A0A6A4GQL2_9AGAR</name>